<dbReference type="Proteomes" id="UP000732399">
    <property type="component" value="Unassembled WGS sequence"/>
</dbReference>
<gene>
    <name evidence="3" type="ORF">HBH26_20140</name>
</gene>
<accession>A0ABX1CSF3</accession>
<protein>
    <submittedName>
        <fullName evidence="3">CPBP family intramembrane metalloprotease</fullName>
    </submittedName>
</protein>
<feature type="transmembrane region" description="Helical" evidence="1">
    <location>
        <begin position="176"/>
        <end position="200"/>
    </location>
</feature>
<keyword evidence="4" id="KW-1185">Reference proteome</keyword>
<feature type="transmembrane region" description="Helical" evidence="1">
    <location>
        <begin position="67"/>
        <end position="87"/>
    </location>
</feature>
<organism evidence="3 4">
    <name type="scientific">Sphingomonas corticis</name>
    <dbReference type="NCBI Taxonomy" id="2722791"/>
    <lineage>
        <taxon>Bacteria</taxon>
        <taxon>Pseudomonadati</taxon>
        <taxon>Pseudomonadota</taxon>
        <taxon>Alphaproteobacteria</taxon>
        <taxon>Sphingomonadales</taxon>
        <taxon>Sphingomonadaceae</taxon>
        <taxon>Sphingomonas</taxon>
    </lineage>
</organism>
<keyword evidence="1" id="KW-0812">Transmembrane</keyword>
<feature type="transmembrane region" description="Helical" evidence="1">
    <location>
        <begin position="108"/>
        <end position="129"/>
    </location>
</feature>
<feature type="transmembrane region" description="Helical" evidence="1">
    <location>
        <begin position="149"/>
        <end position="169"/>
    </location>
</feature>
<reference evidence="3 4" key="1">
    <citation type="submission" date="2020-03" db="EMBL/GenBank/DDBJ databases">
        <authorList>
            <person name="Wang L."/>
            <person name="He N."/>
            <person name="Li Y."/>
            <person name="Fang Y."/>
            <person name="Zhang F."/>
        </authorList>
    </citation>
    <scope>NUCLEOTIDE SEQUENCE [LARGE SCALE GENOMIC DNA]</scope>
    <source>
        <strain evidence="3 4">36D10-4-7</strain>
    </source>
</reference>
<evidence type="ECO:0000313" key="3">
    <source>
        <dbReference type="EMBL" id="NJR80879.1"/>
    </source>
</evidence>
<keyword evidence="1" id="KW-1133">Transmembrane helix</keyword>
<feature type="transmembrane region" description="Helical" evidence="1">
    <location>
        <begin position="206"/>
        <end position="224"/>
    </location>
</feature>
<keyword evidence="3" id="KW-0645">Protease</keyword>
<feature type="domain" description="CAAX prenyl protease 2/Lysostaphin resistance protein A-like" evidence="2">
    <location>
        <begin position="156"/>
        <end position="242"/>
    </location>
</feature>
<name>A0ABX1CSF3_9SPHN</name>
<dbReference type="Pfam" id="PF02517">
    <property type="entry name" value="Rce1-like"/>
    <property type="match status" value="1"/>
</dbReference>
<evidence type="ECO:0000259" key="2">
    <source>
        <dbReference type="Pfam" id="PF02517"/>
    </source>
</evidence>
<keyword evidence="3" id="KW-0378">Hydrolase</keyword>
<feature type="transmembrane region" description="Helical" evidence="1">
    <location>
        <begin position="35"/>
        <end position="55"/>
    </location>
</feature>
<proteinExistence type="predicted"/>
<dbReference type="EMBL" id="JAAVJH010000041">
    <property type="protein sequence ID" value="NJR80879.1"/>
    <property type="molecule type" value="Genomic_DNA"/>
</dbReference>
<evidence type="ECO:0000313" key="4">
    <source>
        <dbReference type="Proteomes" id="UP000732399"/>
    </source>
</evidence>
<sequence>MDPDAGSGMIGMDAMEAGMAGVSANAGKDAARPSLWLVAALLVGQQLVLTLFHYVVAPAIGMAPGSASAIAMTIIVGAMVMAAIVALDLRRTGRARAVLLVAPRWDRATALTMAAALVIAQLPLIWLAANGLTVWQTGQSQHLAVGQALRASADGVWLLVATILAAPVIEEVIYRGYLVGSLIDRMPGVVVVAISAALFVTLHSEAANLVAALCLGIATAICAIRTRSVVPGIVVHAASNAFGLWYGSQS</sequence>
<dbReference type="InterPro" id="IPR003675">
    <property type="entry name" value="Rce1/LyrA-like_dom"/>
</dbReference>
<keyword evidence="1" id="KW-0472">Membrane</keyword>
<keyword evidence="3" id="KW-0482">Metalloprotease</keyword>
<comment type="caution">
    <text evidence="3">The sequence shown here is derived from an EMBL/GenBank/DDBJ whole genome shotgun (WGS) entry which is preliminary data.</text>
</comment>
<evidence type="ECO:0000256" key="1">
    <source>
        <dbReference type="SAM" id="Phobius"/>
    </source>
</evidence>
<dbReference type="GO" id="GO:0008237">
    <property type="term" value="F:metallopeptidase activity"/>
    <property type="evidence" value="ECO:0007669"/>
    <property type="project" value="UniProtKB-KW"/>
</dbReference>